<evidence type="ECO:0000256" key="1">
    <source>
        <dbReference type="ARBA" id="ARBA00022679"/>
    </source>
</evidence>
<keyword evidence="3 6" id="KW-0418">Kinase</keyword>
<dbReference type="Gene3D" id="1.10.510.10">
    <property type="entry name" value="Transferase(Phosphotransferase) domain 1"/>
    <property type="match status" value="1"/>
</dbReference>
<dbReference type="EMBL" id="CAJQUM010000001">
    <property type="protein sequence ID" value="CAG4882421.1"/>
    <property type="molecule type" value="Genomic_DNA"/>
</dbReference>
<evidence type="ECO:0000256" key="2">
    <source>
        <dbReference type="ARBA" id="ARBA00022741"/>
    </source>
</evidence>
<dbReference type="InterPro" id="IPR008271">
    <property type="entry name" value="Ser/Thr_kinase_AS"/>
</dbReference>
<keyword evidence="2" id="KW-0547">Nucleotide-binding</keyword>
<name>A0A916J244_9PROT</name>
<dbReference type="AlphaFoldDB" id="A0A916J244"/>
<dbReference type="SMART" id="SM00220">
    <property type="entry name" value="S_TKc"/>
    <property type="match status" value="1"/>
</dbReference>
<keyword evidence="1" id="KW-0808">Transferase</keyword>
<evidence type="ECO:0000256" key="3">
    <source>
        <dbReference type="ARBA" id="ARBA00022777"/>
    </source>
</evidence>
<protein>
    <submittedName>
        <fullName evidence="6">Serine/threonine protein kinase</fullName>
    </submittedName>
</protein>
<dbReference type="PROSITE" id="PS00108">
    <property type="entry name" value="PROTEIN_KINASE_ST"/>
    <property type="match status" value="1"/>
</dbReference>
<dbReference type="PROSITE" id="PS50011">
    <property type="entry name" value="PROTEIN_KINASE_DOM"/>
    <property type="match status" value="1"/>
</dbReference>
<dbReference type="SUPFAM" id="SSF56112">
    <property type="entry name" value="Protein kinase-like (PK-like)"/>
    <property type="match status" value="1"/>
</dbReference>
<keyword evidence="6" id="KW-0723">Serine/threonine-protein kinase</keyword>
<evidence type="ECO:0000313" key="7">
    <source>
        <dbReference type="Proteomes" id="UP000742786"/>
    </source>
</evidence>
<dbReference type="Gene3D" id="3.30.200.20">
    <property type="entry name" value="Phosphorylase Kinase, domain 1"/>
    <property type="match status" value="1"/>
</dbReference>
<dbReference type="GO" id="GO:0005524">
    <property type="term" value="F:ATP binding"/>
    <property type="evidence" value="ECO:0007669"/>
    <property type="project" value="UniProtKB-KW"/>
</dbReference>
<dbReference type="Pfam" id="PF00069">
    <property type="entry name" value="Pkinase"/>
    <property type="match status" value="1"/>
</dbReference>
<evidence type="ECO:0000256" key="4">
    <source>
        <dbReference type="ARBA" id="ARBA00022840"/>
    </source>
</evidence>
<dbReference type="GO" id="GO:0004674">
    <property type="term" value="F:protein serine/threonine kinase activity"/>
    <property type="evidence" value="ECO:0007669"/>
    <property type="project" value="UniProtKB-KW"/>
</dbReference>
<comment type="caution">
    <text evidence="6">The sequence shown here is derived from an EMBL/GenBank/DDBJ whole genome shotgun (WGS) entry which is preliminary data.</text>
</comment>
<dbReference type="CDD" id="cd14014">
    <property type="entry name" value="STKc_PknB_like"/>
    <property type="match status" value="1"/>
</dbReference>
<sequence>MNSLLASAAFHQSRSSDAISGYLNSCVSSVNQPLPAGFRIGQYRIERRISDGGFSIVYLAYDEQEAPVAIKEYLPAAFARRTGAAPEPVVATEHRAAFDQGRRCFFEEAQHLVQLKHKNVVRVLDFLRANGTVYLVMEYERGRTLQEHIHKLHGTLGENFLRYTFAHLLSGLREVHTQKLLHLDIKPANIYLRSDGTPVLLDFGASRQTLGRDTPPERAMHTPGFAAPEQYGDDEPLGPWTDIYAVGATMYACLSGAKLPAADERRKKDQLRPATAAWRGKYSAHLLGLIDGCLALDPLARPQSIFALQRELATPPPHWLHHIGSRLRQAVKK</sequence>
<keyword evidence="4" id="KW-0067">ATP-binding</keyword>
<accession>A0A916J244</accession>
<dbReference type="InterPro" id="IPR000719">
    <property type="entry name" value="Prot_kinase_dom"/>
</dbReference>
<dbReference type="PANTHER" id="PTHR43289:SF34">
    <property type="entry name" value="SERINE_THREONINE-PROTEIN KINASE YBDM-RELATED"/>
    <property type="match status" value="1"/>
</dbReference>
<reference evidence="6" key="1">
    <citation type="submission" date="2021-04" db="EMBL/GenBank/DDBJ databases">
        <authorList>
            <person name="Hornung B."/>
        </authorList>
    </citation>
    <scope>NUCLEOTIDE SEQUENCE</scope>
    <source>
        <strain evidence="6">G5G6</strain>
    </source>
</reference>
<proteinExistence type="predicted"/>
<organism evidence="6 7">
    <name type="scientific">Georgfuchsia toluolica</name>
    <dbReference type="NCBI Taxonomy" id="424218"/>
    <lineage>
        <taxon>Bacteria</taxon>
        <taxon>Pseudomonadati</taxon>
        <taxon>Pseudomonadota</taxon>
        <taxon>Betaproteobacteria</taxon>
        <taxon>Nitrosomonadales</taxon>
        <taxon>Sterolibacteriaceae</taxon>
        <taxon>Georgfuchsia</taxon>
    </lineage>
</organism>
<evidence type="ECO:0000259" key="5">
    <source>
        <dbReference type="PROSITE" id="PS50011"/>
    </source>
</evidence>
<feature type="domain" description="Protein kinase" evidence="5">
    <location>
        <begin position="43"/>
        <end position="320"/>
    </location>
</feature>
<keyword evidence="7" id="KW-1185">Reference proteome</keyword>
<evidence type="ECO:0000313" key="6">
    <source>
        <dbReference type="EMBL" id="CAG4882421.1"/>
    </source>
</evidence>
<gene>
    <name evidence="6" type="ORF">GTOL_10303</name>
</gene>
<dbReference type="PANTHER" id="PTHR43289">
    <property type="entry name" value="MITOGEN-ACTIVATED PROTEIN KINASE KINASE KINASE 20-RELATED"/>
    <property type="match status" value="1"/>
</dbReference>
<dbReference type="Proteomes" id="UP000742786">
    <property type="component" value="Unassembled WGS sequence"/>
</dbReference>
<dbReference type="InterPro" id="IPR011009">
    <property type="entry name" value="Kinase-like_dom_sf"/>
</dbReference>